<dbReference type="SUPFAM" id="SSF53335">
    <property type="entry name" value="S-adenosyl-L-methionine-dependent methyltransferases"/>
    <property type="match status" value="1"/>
</dbReference>
<dbReference type="PANTHER" id="PTHR13090">
    <property type="entry name" value="ARGININE-HYDROXYLASE NDUFAF5, MITOCHONDRIAL"/>
    <property type="match status" value="1"/>
</dbReference>
<dbReference type="CDD" id="cd02440">
    <property type="entry name" value="AdoMet_MTases"/>
    <property type="match status" value="1"/>
</dbReference>
<sequence length="367" mass="41728">MISTVLFKKQKHLVQMTLGCCDLCVKLQYNHLNNYNSTCNITTFTPTFALPPGSTMDIFDRNAKLLQRERAANSPDANVYDYLKDEVGYRLADRIFDIKRTFKKALDFGCGRGHVSKNIFKESVEELILTDMCQTALHQAKTNEGIKVERKIIDEEELIYEPDSLDMVISCLSLHWVNDLPGCFKSINNCLKQDGVFMAAIFGGETLYELRGSLQLAELEREGGISPHVSPFTEIRDIGSLLMRANFTMLTIDTDEIVIGYPSMFELMWDLKGMAENNASKNRKLHLNRDTLMAAAAIYNELYGKIRDDGTPYIPSTFQIIYLLGWKPHPSQPKPLERGTGQVSLKDLHKLDEIIRNNTKIKVDEDK</sequence>
<dbReference type="Gene3D" id="3.40.50.150">
    <property type="entry name" value="Vaccinia Virus protein VP39"/>
    <property type="match status" value="1"/>
</dbReference>
<keyword evidence="1" id="KW-0489">Methyltransferase</keyword>
<organism evidence="3 4">
    <name type="scientific">Polistes dominula</name>
    <name type="common">European paper wasp</name>
    <name type="synonym">Vespa dominula</name>
    <dbReference type="NCBI Taxonomy" id="743375"/>
    <lineage>
        <taxon>Eukaryota</taxon>
        <taxon>Metazoa</taxon>
        <taxon>Ecdysozoa</taxon>
        <taxon>Arthropoda</taxon>
        <taxon>Hexapoda</taxon>
        <taxon>Insecta</taxon>
        <taxon>Pterygota</taxon>
        <taxon>Neoptera</taxon>
        <taxon>Endopterygota</taxon>
        <taxon>Hymenoptera</taxon>
        <taxon>Apocrita</taxon>
        <taxon>Aculeata</taxon>
        <taxon>Vespoidea</taxon>
        <taxon>Vespidae</taxon>
        <taxon>Polistinae</taxon>
        <taxon>Polistini</taxon>
        <taxon>Polistes</taxon>
    </lineage>
</organism>
<dbReference type="GeneID" id="107065333"/>
<proteinExistence type="predicted"/>
<reference evidence="4" key="1">
    <citation type="submission" date="2025-08" db="UniProtKB">
        <authorList>
            <consortium name="RefSeq"/>
        </authorList>
    </citation>
    <scope>IDENTIFICATION</scope>
</reference>
<keyword evidence="3" id="KW-1185">Reference proteome</keyword>
<gene>
    <name evidence="4" type="primary">LOC107065333</name>
</gene>
<name>A0ABM1I2H3_POLDO</name>
<keyword evidence="2" id="KW-0808">Transferase</keyword>
<evidence type="ECO:0000313" key="3">
    <source>
        <dbReference type="Proteomes" id="UP000694924"/>
    </source>
</evidence>
<dbReference type="Proteomes" id="UP000694924">
    <property type="component" value="Unplaced"/>
</dbReference>
<evidence type="ECO:0000313" key="4">
    <source>
        <dbReference type="RefSeq" id="XP_015174410.1"/>
    </source>
</evidence>
<protein>
    <submittedName>
        <fullName evidence="4">NADH dehydrogenase [ubiquinone] 1 alpha subcomplex assembly factor 5</fullName>
    </submittedName>
</protein>
<accession>A0ABM1I2H3</accession>
<evidence type="ECO:0000256" key="2">
    <source>
        <dbReference type="ARBA" id="ARBA00022679"/>
    </source>
</evidence>
<dbReference type="Pfam" id="PF13489">
    <property type="entry name" value="Methyltransf_23"/>
    <property type="match status" value="1"/>
</dbReference>
<dbReference type="PANTHER" id="PTHR13090:SF1">
    <property type="entry name" value="ARGININE-HYDROXYLASE NDUFAF5, MITOCHONDRIAL"/>
    <property type="match status" value="1"/>
</dbReference>
<evidence type="ECO:0000256" key="1">
    <source>
        <dbReference type="ARBA" id="ARBA00022603"/>
    </source>
</evidence>
<dbReference type="InterPro" id="IPR029063">
    <property type="entry name" value="SAM-dependent_MTases_sf"/>
</dbReference>
<dbReference type="InterPro" id="IPR050602">
    <property type="entry name" value="Malonyl-ACP_OMT"/>
</dbReference>
<dbReference type="RefSeq" id="XP_015174410.1">
    <property type="nucleotide sequence ID" value="XM_015318924.1"/>
</dbReference>